<dbReference type="GO" id="GO:0030975">
    <property type="term" value="F:thiamine binding"/>
    <property type="evidence" value="ECO:0007669"/>
    <property type="project" value="TreeGrafter"/>
</dbReference>
<dbReference type="InterPro" id="IPR006059">
    <property type="entry name" value="SBP"/>
</dbReference>
<evidence type="ECO:0000313" key="6">
    <source>
        <dbReference type="EMBL" id="TPF74888.1"/>
    </source>
</evidence>
<dbReference type="SUPFAM" id="SSF53850">
    <property type="entry name" value="Periplasmic binding protein-like II"/>
    <property type="match status" value="1"/>
</dbReference>
<proteinExistence type="inferred from homology"/>
<keyword evidence="4" id="KW-0732">Signal</keyword>
<dbReference type="EMBL" id="VEWJ01000008">
    <property type="protein sequence ID" value="TPF74888.1"/>
    <property type="molecule type" value="Genomic_DNA"/>
</dbReference>
<gene>
    <name evidence="6" type="ORF">FHY56_12810</name>
</gene>
<dbReference type="InterPro" id="IPR010916">
    <property type="entry name" value="TonB_box_CS"/>
</dbReference>
<comment type="caution">
    <text evidence="6">The sequence shown here is derived from an EMBL/GenBank/DDBJ whole genome shotgun (WGS) entry which is preliminary data.</text>
</comment>
<evidence type="ECO:0000256" key="5">
    <source>
        <dbReference type="ARBA" id="ARBA00022764"/>
    </source>
</evidence>
<evidence type="ECO:0000313" key="7">
    <source>
        <dbReference type="Proteomes" id="UP000315388"/>
    </source>
</evidence>
<dbReference type="PANTHER" id="PTHR30006:SF3">
    <property type="entry name" value="THIAMINE-BINDING PERIPLASMIC PROTEIN"/>
    <property type="match status" value="1"/>
</dbReference>
<organism evidence="6 7">
    <name type="scientific">Brucella gallinifaecis</name>
    <dbReference type="NCBI Taxonomy" id="215590"/>
    <lineage>
        <taxon>Bacteria</taxon>
        <taxon>Pseudomonadati</taxon>
        <taxon>Pseudomonadota</taxon>
        <taxon>Alphaproteobacteria</taxon>
        <taxon>Hyphomicrobiales</taxon>
        <taxon>Brucellaceae</taxon>
        <taxon>Brucella/Ochrobactrum group</taxon>
        <taxon>Brucella</taxon>
    </lineage>
</organism>
<dbReference type="AlphaFoldDB" id="A0A502BNU0"/>
<dbReference type="CDD" id="cd13589">
    <property type="entry name" value="PBP2_polyamine_RpCGA009"/>
    <property type="match status" value="1"/>
</dbReference>
<dbReference type="GO" id="GO:0015888">
    <property type="term" value="P:thiamine transport"/>
    <property type="evidence" value="ECO:0007669"/>
    <property type="project" value="TreeGrafter"/>
</dbReference>
<keyword evidence="5" id="KW-0574">Periplasm</keyword>
<dbReference type="PANTHER" id="PTHR30006">
    <property type="entry name" value="THIAMINE-BINDING PERIPLASMIC PROTEIN-RELATED"/>
    <property type="match status" value="1"/>
</dbReference>
<keyword evidence="3" id="KW-0813">Transport</keyword>
<comment type="similarity">
    <text evidence="2">Belongs to the bacterial solute-binding protein 1 family.</text>
</comment>
<dbReference type="PROSITE" id="PS00430">
    <property type="entry name" value="TONB_DEPENDENT_REC_1"/>
    <property type="match status" value="1"/>
</dbReference>
<accession>A0A502BNU0</accession>
<evidence type="ECO:0000256" key="2">
    <source>
        <dbReference type="ARBA" id="ARBA00008520"/>
    </source>
</evidence>
<name>A0A502BNU0_9HYPH</name>
<evidence type="ECO:0000256" key="4">
    <source>
        <dbReference type="ARBA" id="ARBA00022729"/>
    </source>
</evidence>
<sequence>MAWNVPLIPPLMLLTMLQQNNHKRHIMTSFNRRAFILTGIVALSTSLASTSSRAEETLVVVGQGGSYQEAQRKAFFEPFTKETGIRIIEQSPSDPAKFQAMVESGNVEWDVVDVDQEFVYRGSKLNLFEKIDYAAAGVKSEDFDASLISDYSVPSIIWSTTLNYNSERVDLEKSATSWAEFWDVEKFPGDRTLNKRPINTLEIALLADGVEADKLYPLDVDRAFKSLDKIKPHVQVWWETAGKAEQLLVDGEVAYSAAGNARVQKAKRDGAPVDVNWGQALQTSQSWVIPRGSQHKDAAVKFIAFVSQPERQADLAKLIDYGPSNKRAFEFIDDDAQLPTSPQLQEQAVKTDPKWWSENYGKVSERFNQWLLK</sequence>
<evidence type="ECO:0000256" key="1">
    <source>
        <dbReference type="ARBA" id="ARBA00004418"/>
    </source>
</evidence>
<dbReference type="Proteomes" id="UP000315388">
    <property type="component" value="Unassembled WGS sequence"/>
</dbReference>
<reference evidence="6 7" key="1">
    <citation type="journal article" date="2003" name="Int. J. Syst. Evol. Microbiol.">
        <title>Towards a standardized format for the description of a novel species (of an established genus): Ochrobactrum gallinifaecis sp. nov.</title>
        <authorList>
            <person name="Kampfer P."/>
            <person name="Buczolits S."/>
            <person name="Albrecht A."/>
            <person name="Busse H.J."/>
            <person name="Stackebrandt E."/>
        </authorList>
    </citation>
    <scope>NUCLEOTIDE SEQUENCE [LARGE SCALE GENOMIC DNA]</scope>
    <source>
        <strain evidence="6 7">ISO 196</strain>
    </source>
</reference>
<dbReference type="GO" id="GO:0030288">
    <property type="term" value="C:outer membrane-bounded periplasmic space"/>
    <property type="evidence" value="ECO:0007669"/>
    <property type="project" value="TreeGrafter"/>
</dbReference>
<dbReference type="GO" id="GO:0030976">
    <property type="term" value="F:thiamine pyrophosphate binding"/>
    <property type="evidence" value="ECO:0007669"/>
    <property type="project" value="TreeGrafter"/>
</dbReference>
<keyword evidence="7" id="KW-1185">Reference proteome</keyword>
<evidence type="ECO:0000256" key="3">
    <source>
        <dbReference type="ARBA" id="ARBA00022448"/>
    </source>
</evidence>
<protein>
    <submittedName>
        <fullName evidence="6">Extracellular solute-binding protein</fullName>
    </submittedName>
</protein>
<dbReference type="Pfam" id="PF13416">
    <property type="entry name" value="SBP_bac_8"/>
    <property type="match status" value="1"/>
</dbReference>
<dbReference type="Gene3D" id="3.40.190.10">
    <property type="entry name" value="Periplasmic binding protein-like II"/>
    <property type="match status" value="2"/>
</dbReference>
<comment type="subcellular location">
    <subcellularLocation>
        <location evidence="1">Periplasm</location>
    </subcellularLocation>
</comment>